<dbReference type="SMART" id="SM00382">
    <property type="entry name" value="AAA"/>
    <property type="match status" value="1"/>
</dbReference>
<evidence type="ECO:0000256" key="4">
    <source>
        <dbReference type="ARBA" id="ARBA00022475"/>
    </source>
</evidence>
<evidence type="ECO:0000256" key="1">
    <source>
        <dbReference type="ARBA" id="ARBA00004202"/>
    </source>
</evidence>
<evidence type="ECO:0000256" key="7">
    <source>
        <dbReference type="ARBA" id="ARBA00022967"/>
    </source>
</evidence>
<dbReference type="InterPro" id="IPR017871">
    <property type="entry name" value="ABC_transporter-like_CS"/>
</dbReference>
<keyword evidence="8" id="KW-0472">Membrane</keyword>
<dbReference type="PROSITE" id="PS00211">
    <property type="entry name" value="ABC_TRANSPORTER_1"/>
    <property type="match status" value="1"/>
</dbReference>
<dbReference type="NCBIfam" id="TIGR04520">
    <property type="entry name" value="ECF_ATPase_1"/>
    <property type="match status" value="1"/>
</dbReference>
<comment type="similarity">
    <text evidence="2">Belongs to the ABC transporter superfamily.</text>
</comment>
<dbReference type="Gene3D" id="3.40.50.300">
    <property type="entry name" value="P-loop containing nucleotide triphosphate hydrolases"/>
    <property type="match status" value="1"/>
</dbReference>
<gene>
    <name evidence="10" type="primary">ecfA1</name>
    <name evidence="10" type="ORF">SPSYN_01330</name>
</gene>
<reference evidence="10" key="1">
    <citation type="submission" date="2016-02" db="EMBL/GenBank/DDBJ databases">
        <title>Draft Genome Sequence of Sporotomaculum syntrophicum Strain FB, a Syntrophic Benzoate Degrader.</title>
        <authorList>
            <person name="Nobu M.K."/>
            <person name="Narihiro T."/>
            <person name="Qiu Y.-L."/>
            <person name="Ohashi A."/>
            <person name="Liu W.-T."/>
            <person name="Yuji S."/>
        </authorList>
    </citation>
    <scope>NUCLEOTIDE SEQUENCE</scope>
    <source>
        <strain evidence="10">FB</strain>
    </source>
</reference>
<evidence type="ECO:0000256" key="8">
    <source>
        <dbReference type="ARBA" id="ARBA00023136"/>
    </source>
</evidence>
<dbReference type="InterPro" id="IPR015856">
    <property type="entry name" value="ABC_transpr_CbiO/EcfA_su"/>
</dbReference>
<keyword evidence="7" id="KW-1278">Translocase</keyword>
<proteinExistence type="inferred from homology"/>
<dbReference type="InterPro" id="IPR027417">
    <property type="entry name" value="P-loop_NTPase"/>
</dbReference>
<keyword evidence="5" id="KW-0547">Nucleotide-binding</keyword>
<evidence type="ECO:0000256" key="3">
    <source>
        <dbReference type="ARBA" id="ARBA00022448"/>
    </source>
</evidence>
<keyword evidence="6 10" id="KW-0067">ATP-binding</keyword>
<keyword evidence="3" id="KW-0813">Transport</keyword>
<accession>A0A9D2WPS2</accession>
<dbReference type="InterPro" id="IPR050095">
    <property type="entry name" value="ECF_ABC_transporter_ATP-bd"/>
</dbReference>
<keyword evidence="4" id="KW-1003">Cell membrane</keyword>
<dbReference type="EMBL" id="LSRS01000003">
    <property type="protein sequence ID" value="KAF1085194.1"/>
    <property type="molecule type" value="Genomic_DNA"/>
</dbReference>
<dbReference type="EC" id="3.6.3.-" evidence="10"/>
<dbReference type="OrthoDB" id="9784332at2"/>
<protein>
    <submittedName>
        <fullName evidence="10">Energy-coupling factor transporter ATP-binding protein EcfA1</fullName>
        <ecNumber evidence="10">3.6.3.-</ecNumber>
    </submittedName>
</protein>
<keyword evidence="10" id="KW-0378">Hydrolase</keyword>
<dbReference type="Pfam" id="PF00005">
    <property type="entry name" value="ABC_tran"/>
    <property type="match status" value="1"/>
</dbReference>
<evidence type="ECO:0000256" key="6">
    <source>
        <dbReference type="ARBA" id="ARBA00022840"/>
    </source>
</evidence>
<dbReference type="Proteomes" id="UP000798488">
    <property type="component" value="Unassembled WGS sequence"/>
</dbReference>
<dbReference type="InterPro" id="IPR030947">
    <property type="entry name" value="EcfA_1"/>
</dbReference>
<sequence length="280" mass="30059">MPGPSNILIELESVSYAYPGSKFAALQDISACVGRAEFISVIGPNGSGKSTLARVMAGLLLTSGGRVMINGLDTARPESRQEIRRNVGLVMQNPDNQLVAAVVEEDVAFGPENLGLPSAEVFRRVEEALAAVGLSDMRSRPPHMLSGGEKQRLAIAGVLALKPLCVVLDEPTSMLDPFGRQEVLQVLRSLSKSGTAVVLITHHMDEAACADRVWLLDKGCLLFDAEPAALFSQFELLHELGLTSTSAGELAYRLVEQGFTLPVGIVTMEDMVNFLCRVLK</sequence>
<dbReference type="GO" id="GO:0016887">
    <property type="term" value="F:ATP hydrolysis activity"/>
    <property type="evidence" value="ECO:0007669"/>
    <property type="project" value="InterPro"/>
</dbReference>
<comment type="subcellular location">
    <subcellularLocation>
        <location evidence="1">Cell membrane</location>
        <topology evidence="1">Peripheral membrane protein</topology>
    </subcellularLocation>
</comment>
<evidence type="ECO:0000256" key="2">
    <source>
        <dbReference type="ARBA" id="ARBA00005417"/>
    </source>
</evidence>
<dbReference type="CDD" id="cd03225">
    <property type="entry name" value="ABC_cobalt_CbiO_domain1"/>
    <property type="match status" value="1"/>
</dbReference>
<evidence type="ECO:0000259" key="9">
    <source>
        <dbReference type="PROSITE" id="PS50893"/>
    </source>
</evidence>
<dbReference type="PANTHER" id="PTHR43553">
    <property type="entry name" value="HEAVY METAL TRANSPORTER"/>
    <property type="match status" value="1"/>
</dbReference>
<dbReference type="RefSeq" id="WP_161821696.1">
    <property type="nucleotide sequence ID" value="NZ_LSRS01000003.1"/>
</dbReference>
<dbReference type="PROSITE" id="PS50893">
    <property type="entry name" value="ABC_TRANSPORTER_2"/>
    <property type="match status" value="1"/>
</dbReference>
<dbReference type="FunFam" id="3.40.50.300:FF:000224">
    <property type="entry name" value="Energy-coupling factor transporter ATP-binding protein EcfA"/>
    <property type="match status" value="1"/>
</dbReference>
<organism evidence="10 11">
    <name type="scientific">Sporotomaculum syntrophicum</name>
    <dbReference type="NCBI Taxonomy" id="182264"/>
    <lineage>
        <taxon>Bacteria</taxon>
        <taxon>Bacillati</taxon>
        <taxon>Bacillota</taxon>
        <taxon>Clostridia</taxon>
        <taxon>Eubacteriales</taxon>
        <taxon>Desulfallaceae</taxon>
        <taxon>Sporotomaculum</taxon>
    </lineage>
</organism>
<name>A0A9D2WPS2_9FIRM</name>
<evidence type="ECO:0000313" key="10">
    <source>
        <dbReference type="EMBL" id="KAF1085194.1"/>
    </source>
</evidence>
<dbReference type="InterPro" id="IPR003593">
    <property type="entry name" value="AAA+_ATPase"/>
</dbReference>
<evidence type="ECO:0000313" key="11">
    <source>
        <dbReference type="Proteomes" id="UP000798488"/>
    </source>
</evidence>
<comment type="caution">
    <text evidence="10">The sequence shown here is derived from an EMBL/GenBank/DDBJ whole genome shotgun (WGS) entry which is preliminary data.</text>
</comment>
<dbReference type="AlphaFoldDB" id="A0A9D2WPS2"/>
<dbReference type="InterPro" id="IPR003439">
    <property type="entry name" value="ABC_transporter-like_ATP-bd"/>
</dbReference>
<dbReference type="SUPFAM" id="SSF52540">
    <property type="entry name" value="P-loop containing nucleoside triphosphate hydrolases"/>
    <property type="match status" value="1"/>
</dbReference>
<keyword evidence="11" id="KW-1185">Reference proteome</keyword>
<dbReference type="PANTHER" id="PTHR43553:SF24">
    <property type="entry name" value="ENERGY-COUPLING FACTOR TRANSPORTER ATP-BINDING PROTEIN ECFA1"/>
    <property type="match status" value="1"/>
</dbReference>
<feature type="domain" description="ABC transporter" evidence="9">
    <location>
        <begin position="9"/>
        <end position="243"/>
    </location>
</feature>
<dbReference type="GO" id="GO:0005524">
    <property type="term" value="F:ATP binding"/>
    <property type="evidence" value="ECO:0007669"/>
    <property type="project" value="UniProtKB-KW"/>
</dbReference>
<dbReference type="GO" id="GO:0042626">
    <property type="term" value="F:ATPase-coupled transmembrane transporter activity"/>
    <property type="evidence" value="ECO:0007669"/>
    <property type="project" value="TreeGrafter"/>
</dbReference>
<evidence type="ECO:0000256" key="5">
    <source>
        <dbReference type="ARBA" id="ARBA00022741"/>
    </source>
</evidence>
<dbReference type="GO" id="GO:0043190">
    <property type="term" value="C:ATP-binding cassette (ABC) transporter complex"/>
    <property type="evidence" value="ECO:0007669"/>
    <property type="project" value="TreeGrafter"/>
</dbReference>